<dbReference type="RefSeq" id="WP_103931984.1">
    <property type="nucleotide sequence ID" value="NZ_FNVA01000001.1"/>
</dbReference>
<feature type="chain" id="PRO_5009286620" evidence="1">
    <location>
        <begin position="26"/>
        <end position="170"/>
    </location>
</feature>
<accession>A0A1H5UV72</accession>
<keyword evidence="1" id="KW-0732">Signal</keyword>
<organism evidence="2 3">
    <name type="scientific">Bryocella elongata</name>
    <dbReference type="NCBI Taxonomy" id="863522"/>
    <lineage>
        <taxon>Bacteria</taxon>
        <taxon>Pseudomonadati</taxon>
        <taxon>Acidobacteriota</taxon>
        <taxon>Terriglobia</taxon>
        <taxon>Terriglobales</taxon>
        <taxon>Acidobacteriaceae</taxon>
        <taxon>Bryocella</taxon>
    </lineage>
</organism>
<dbReference type="AlphaFoldDB" id="A0A1H5UV72"/>
<evidence type="ECO:0000313" key="3">
    <source>
        <dbReference type="Proteomes" id="UP000236728"/>
    </source>
</evidence>
<dbReference type="OrthoDB" id="5488826at2"/>
<gene>
    <name evidence="2" type="ORF">SAMN05421819_1178</name>
</gene>
<sequence>MVLVRRPKRLAWVMLALSVALEAGAQELAATRSQWVHFDHLGRLVYQHLKTGKRILDFSYTGYMGGGVALPDVPVKARVAPTGGDDSALIQAAIDKVSNLPLSPGSANWGIGNRGEQLLDKMKTYDPGPELPVLPQGFIESQGTPVVPASLYLEQMRERLGVQAVKNIGY</sequence>
<name>A0A1H5UV72_9BACT</name>
<evidence type="ECO:0000313" key="2">
    <source>
        <dbReference type="EMBL" id="SEF78117.1"/>
    </source>
</evidence>
<dbReference type="EMBL" id="FNVA01000001">
    <property type="protein sequence ID" value="SEF78117.1"/>
    <property type="molecule type" value="Genomic_DNA"/>
</dbReference>
<reference evidence="2 3" key="1">
    <citation type="submission" date="2016-10" db="EMBL/GenBank/DDBJ databases">
        <authorList>
            <person name="de Groot N.N."/>
        </authorList>
    </citation>
    <scope>NUCLEOTIDE SEQUENCE [LARGE SCALE GENOMIC DNA]</scope>
    <source>
        <strain evidence="2 3">DSM 22489</strain>
    </source>
</reference>
<keyword evidence="3" id="KW-1185">Reference proteome</keyword>
<protein>
    <submittedName>
        <fullName evidence="2">Uncharacterized protein</fullName>
    </submittedName>
</protein>
<feature type="signal peptide" evidence="1">
    <location>
        <begin position="1"/>
        <end position="25"/>
    </location>
</feature>
<proteinExistence type="predicted"/>
<dbReference type="Proteomes" id="UP000236728">
    <property type="component" value="Unassembled WGS sequence"/>
</dbReference>
<evidence type="ECO:0000256" key="1">
    <source>
        <dbReference type="SAM" id="SignalP"/>
    </source>
</evidence>